<dbReference type="GO" id="GO:0015031">
    <property type="term" value="P:protein transport"/>
    <property type="evidence" value="ECO:0007669"/>
    <property type="project" value="UniProtKB-KW"/>
</dbReference>
<protein>
    <recommendedName>
        <fullName evidence="6">Sec39 domain-containing protein</fullName>
    </recommendedName>
</protein>
<evidence type="ECO:0000256" key="3">
    <source>
        <dbReference type="ARBA" id="ARBA00022824"/>
    </source>
</evidence>
<comment type="caution">
    <text evidence="7">The sequence shown here is derived from an EMBL/GenBank/DDBJ whole genome shotgun (WGS) entry which is preliminary data.</text>
</comment>
<feature type="compositionally biased region" description="Pro residues" evidence="5">
    <location>
        <begin position="191"/>
        <end position="208"/>
    </location>
</feature>
<dbReference type="GO" id="GO:0000149">
    <property type="term" value="F:SNARE binding"/>
    <property type="evidence" value="ECO:0007669"/>
    <property type="project" value="TreeGrafter"/>
</dbReference>
<dbReference type="GO" id="GO:0006890">
    <property type="term" value="P:retrograde vesicle-mediated transport, Golgi to endoplasmic reticulum"/>
    <property type="evidence" value="ECO:0007669"/>
    <property type="project" value="InterPro"/>
</dbReference>
<feature type="domain" description="Sec39" evidence="6">
    <location>
        <begin position="220"/>
        <end position="943"/>
    </location>
</feature>
<evidence type="ECO:0000313" key="8">
    <source>
        <dbReference type="Proteomes" id="UP001222932"/>
    </source>
</evidence>
<dbReference type="PANTHER" id="PTHR15922">
    <property type="entry name" value="NEUROBLASTOMA-AMPLIFIED SEQUENCE"/>
    <property type="match status" value="1"/>
</dbReference>
<organism evidence="7 8">
    <name type="scientific">Cutaneotrichosporon spelunceum</name>
    <dbReference type="NCBI Taxonomy" id="1672016"/>
    <lineage>
        <taxon>Eukaryota</taxon>
        <taxon>Fungi</taxon>
        <taxon>Dikarya</taxon>
        <taxon>Basidiomycota</taxon>
        <taxon>Agaricomycotina</taxon>
        <taxon>Tremellomycetes</taxon>
        <taxon>Trichosporonales</taxon>
        <taxon>Trichosporonaceae</taxon>
        <taxon>Cutaneotrichosporon</taxon>
    </lineage>
</organism>
<keyword evidence="8" id="KW-1185">Reference proteome</keyword>
<feature type="region of interest" description="Disordered" evidence="5">
    <location>
        <begin position="832"/>
        <end position="885"/>
    </location>
</feature>
<feature type="compositionally biased region" description="Basic and acidic residues" evidence="5">
    <location>
        <begin position="857"/>
        <end position="866"/>
    </location>
</feature>
<dbReference type="Pfam" id="PF08314">
    <property type="entry name" value="Sec39"/>
    <property type="match status" value="1"/>
</dbReference>
<proteinExistence type="predicted"/>
<feature type="compositionally biased region" description="Basic and acidic residues" evidence="5">
    <location>
        <begin position="1026"/>
        <end position="1044"/>
    </location>
</feature>
<feature type="compositionally biased region" description="Polar residues" evidence="5">
    <location>
        <begin position="872"/>
        <end position="881"/>
    </location>
</feature>
<evidence type="ECO:0000259" key="6">
    <source>
        <dbReference type="Pfam" id="PF08314"/>
    </source>
</evidence>
<keyword evidence="4" id="KW-0653">Protein transport</keyword>
<evidence type="ECO:0000256" key="5">
    <source>
        <dbReference type="SAM" id="MobiDB-lite"/>
    </source>
</evidence>
<evidence type="ECO:0000256" key="2">
    <source>
        <dbReference type="ARBA" id="ARBA00022448"/>
    </source>
</evidence>
<feature type="region of interest" description="Disordered" evidence="5">
    <location>
        <begin position="145"/>
        <end position="208"/>
    </location>
</feature>
<evidence type="ECO:0000313" key="7">
    <source>
        <dbReference type="EMBL" id="GMK54537.1"/>
    </source>
</evidence>
<evidence type="ECO:0000256" key="4">
    <source>
        <dbReference type="ARBA" id="ARBA00022927"/>
    </source>
</evidence>
<dbReference type="PANTHER" id="PTHR15922:SF2">
    <property type="entry name" value="NBAS SUBUNIT OF NRZ TETHERING COMPLEX"/>
    <property type="match status" value="1"/>
</dbReference>
<sequence length="1082" mass="116934">MDDDSGPIASSSTPLLLDPTELLSGSARSLTPEVVLASLDALPSVVRLITAANLILGGRLCDQALLGRVIDSGLAAGDGETVLLEGDVRARLEGVPKSAGGWEGWALTDVLEATEAAVDAARQDTVRALAILAQARRRLDTYDACYPPPLAQTPSTTAQDLELDDPWGDDTEEDVPPMLDDPWADKDESYPPTPPPPVTPLPETEPPIDPSTFILHPVTLSALYLATVADVRAVRIVCQRHGSDLYPYRLSIVEAIPGYVSPSEDDTQVLLPGVWEDSEHERWPTGRLDPETSLLDALATKYGLTALNPLSTVLLPHAHPEPLSSEALSAWYAARVSRLDRLGLLDAQLAWVQHGAALGVPGLDIIGEDLSLLNRLIYDTNLNPSQLAHWNLSTWRRSEPEAIVRAYLANSTPASIVGDIRRLVLPYLYVLESRAERTGKADAGLVERMLNGAILDLSLSLALPCFEGSKATLPAAQRLIKDDQTVARLALALLYGSSESAWPTMSAIFECLPVWDVSGDDPDSDREAMETTLESLAAFMRPTVQGETPDARTLFWFFKPLPFSSLSRALDILDVHLESGEILARHDVRVYMRTLLQSARDKTEQVTLAEKMVRRGRGMDERQWIGMWEDIGRLQGGEDTLLRGAFGMLSTEELMRIFLHGLLSAGNFAVAKKVIRRLEPEGFFSPADLEDVVLTTSKEFYMRAETGNIHTGDMKLAYECLSVAPSSPAIRAEQGFVQATSRVASFKELSNLTPAEIRYTPNKLDLVRRVLHTDDAYRHSGIIMELTEKLGYTDPASRAEVLSMLVDAAVAQNDWEVAREHVDALVDMAEPDLGDAAPTTETAPKDDNEEGVGGWGWDEHDHEHESAPGPASAQSALTKTSEQAKSDAAVRDVTYRACLALGSSSYPDLGARLALLAQAIALAPADAVSTILPSYHHLEARIAADPSLLKASSRPVSPALPAAATETMLGSRRAAAAARTVYGLGASLNLPSLRGMTVSPALGSAKSAKNVASPIERSFSPNGRGSMDRPRGSFESGRSQERDTSMLFDGVQDEPSMRAGARRALVKGVGWLLGAEEGDQVL</sequence>
<feature type="compositionally biased region" description="Acidic residues" evidence="5">
    <location>
        <begin position="161"/>
        <end position="175"/>
    </location>
</feature>
<dbReference type="GO" id="GO:0070939">
    <property type="term" value="C:Dsl1/NZR complex"/>
    <property type="evidence" value="ECO:0007669"/>
    <property type="project" value="TreeGrafter"/>
</dbReference>
<gene>
    <name evidence="7" type="ORF">CspeluHIS016_0111230</name>
</gene>
<comment type="subcellular location">
    <subcellularLocation>
        <location evidence="1">Endoplasmic reticulum</location>
    </subcellularLocation>
</comment>
<name>A0AAD3TQ93_9TREE</name>
<dbReference type="AlphaFoldDB" id="A0AAD3TQ93"/>
<reference evidence="7" key="2">
    <citation type="submission" date="2023-06" db="EMBL/GenBank/DDBJ databases">
        <authorList>
            <person name="Kobayashi Y."/>
            <person name="Kayamori A."/>
            <person name="Aoki K."/>
            <person name="Shiwa Y."/>
            <person name="Fujita N."/>
            <person name="Sugita T."/>
            <person name="Iwasaki W."/>
            <person name="Tanaka N."/>
            <person name="Takashima M."/>
        </authorList>
    </citation>
    <scope>NUCLEOTIDE SEQUENCE</scope>
    <source>
        <strain evidence="7">HIS016</strain>
    </source>
</reference>
<reference evidence="7" key="1">
    <citation type="journal article" date="2023" name="BMC Genomics">
        <title>Chromosome-level genome assemblies of Cutaneotrichosporon spp. (Trichosporonales, Basidiomycota) reveal imbalanced evolution between nucleotide sequences and chromosome synteny.</title>
        <authorList>
            <person name="Kobayashi Y."/>
            <person name="Kayamori A."/>
            <person name="Aoki K."/>
            <person name="Shiwa Y."/>
            <person name="Matsutani M."/>
            <person name="Fujita N."/>
            <person name="Sugita T."/>
            <person name="Iwasaki W."/>
            <person name="Tanaka N."/>
            <person name="Takashima M."/>
        </authorList>
    </citation>
    <scope>NUCLEOTIDE SEQUENCE</scope>
    <source>
        <strain evidence="7">HIS016</strain>
    </source>
</reference>
<feature type="region of interest" description="Disordered" evidence="5">
    <location>
        <begin position="1007"/>
        <end position="1045"/>
    </location>
</feature>
<evidence type="ECO:0000256" key="1">
    <source>
        <dbReference type="ARBA" id="ARBA00004240"/>
    </source>
</evidence>
<keyword evidence="2" id="KW-0813">Transport</keyword>
<dbReference type="EMBL" id="BTCM01000001">
    <property type="protein sequence ID" value="GMK54537.1"/>
    <property type="molecule type" value="Genomic_DNA"/>
</dbReference>
<dbReference type="InterPro" id="IPR013244">
    <property type="entry name" value="Sec39_domain"/>
</dbReference>
<keyword evidence="3" id="KW-0256">Endoplasmic reticulum</keyword>
<dbReference type="Proteomes" id="UP001222932">
    <property type="component" value="Unassembled WGS sequence"/>
</dbReference>
<accession>A0AAD3TQ93</accession>